<name>A0A7R8YU80_HERIL</name>
<keyword evidence="2" id="KW-1185">Reference proteome</keyword>
<organism evidence="1 2">
    <name type="scientific">Hermetia illucens</name>
    <name type="common">Black soldier fly</name>
    <dbReference type="NCBI Taxonomy" id="343691"/>
    <lineage>
        <taxon>Eukaryota</taxon>
        <taxon>Metazoa</taxon>
        <taxon>Ecdysozoa</taxon>
        <taxon>Arthropoda</taxon>
        <taxon>Hexapoda</taxon>
        <taxon>Insecta</taxon>
        <taxon>Pterygota</taxon>
        <taxon>Neoptera</taxon>
        <taxon>Endopterygota</taxon>
        <taxon>Diptera</taxon>
        <taxon>Brachycera</taxon>
        <taxon>Stratiomyomorpha</taxon>
        <taxon>Stratiomyidae</taxon>
        <taxon>Hermetiinae</taxon>
        <taxon>Hermetia</taxon>
    </lineage>
</organism>
<protein>
    <submittedName>
        <fullName evidence="1">Uncharacterized protein</fullName>
    </submittedName>
</protein>
<gene>
    <name evidence="1" type="ORF">HERILL_LOCUS8682</name>
</gene>
<proteinExistence type="predicted"/>
<dbReference type="AlphaFoldDB" id="A0A7R8YU80"/>
<evidence type="ECO:0000313" key="1">
    <source>
        <dbReference type="EMBL" id="CAD7085867.1"/>
    </source>
</evidence>
<evidence type="ECO:0000313" key="2">
    <source>
        <dbReference type="Proteomes" id="UP000594454"/>
    </source>
</evidence>
<dbReference type="InParanoid" id="A0A7R8YU80"/>
<reference evidence="1 2" key="1">
    <citation type="submission" date="2020-11" db="EMBL/GenBank/DDBJ databases">
        <authorList>
            <person name="Wallbank WR R."/>
            <person name="Pardo Diaz C."/>
            <person name="Kozak K."/>
            <person name="Martin S."/>
            <person name="Jiggins C."/>
            <person name="Moest M."/>
            <person name="Warren A I."/>
            <person name="Generalovic N T."/>
            <person name="Byers J.R.P. K."/>
            <person name="Montejo-Kovacevich G."/>
            <person name="Yen C E."/>
        </authorList>
    </citation>
    <scope>NUCLEOTIDE SEQUENCE [LARGE SCALE GENOMIC DNA]</scope>
</reference>
<dbReference type="Proteomes" id="UP000594454">
    <property type="component" value="Chromosome 3"/>
</dbReference>
<accession>A0A7R8YU80</accession>
<dbReference type="EMBL" id="LR899011">
    <property type="protein sequence ID" value="CAD7085867.1"/>
    <property type="molecule type" value="Genomic_DNA"/>
</dbReference>
<sequence length="95" mass="10355">MNPNNLFAVAHSVVGDDLESKSLKFSEGGGRTGGFFSTKGLNMSLAGKVRAIVNLAPIVFAQDCNQNLCIKFILVVHWFVFVLEFNLDAARNLPI</sequence>